<proteinExistence type="predicted"/>
<keyword evidence="4" id="KW-1185">Reference proteome</keyword>
<accession>A0ABW3TP15</accession>
<feature type="signal peptide" evidence="2">
    <location>
        <begin position="1"/>
        <end position="29"/>
    </location>
</feature>
<gene>
    <name evidence="3" type="ORF">ACFQ3U_10080</name>
</gene>
<comment type="caution">
    <text evidence="3">The sequence shown here is derived from an EMBL/GenBank/DDBJ whole genome shotgun (WGS) entry which is preliminary data.</text>
</comment>
<sequence length="205" mass="21010">MNATNRGVNRAVLLIIGLALLGAGGAALAAAVWPAAATRWETAMAGAQAWLTAAEASTRLHESTTVSWLVVGALALLLAIVVVAVVIVARLGGGRSTTVTREDAGEGPLGAVTIAHGFAADALADSLARHDEILASRVSAGRVRGENVLHVSVTPRQNVSPVEVAALVGTLIDNLELLTGKQTPAFVSIHSSVRSKLAAEQPRVR</sequence>
<feature type="chain" id="PRO_5045379237" description="Alkaline shock response membrane anchor protein AmaP" evidence="2">
    <location>
        <begin position="30"/>
        <end position="205"/>
    </location>
</feature>
<organism evidence="3 4">
    <name type="scientific">Leucobacter albus</name>
    <dbReference type="NCBI Taxonomy" id="272210"/>
    <lineage>
        <taxon>Bacteria</taxon>
        <taxon>Bacillati</taxon>
        <taxon>Actinomycetota</taxon>
        <taxon>Actinomycetes</taxon>
        <taxon>Micrococcales</taxon>
        <taxon>Microbacteriaceae</taxon>
        <taxon>Leucobacter</taxon>
    </lineage>
</organism>
<dbReference type="Proteomes" id="UP001597181">
    <property type="component" value="Unassembled WGS sequence"/>
</dbReference>
<evidence type="ECO:0000313" key="4">
    <source>
        <dbReference type="Proteomes" id="UP001597181"/>
    </source>
</evidence>
<evidence type="ECO:0000313" key="3">
    <source>
        <dbReference type="EMBL" id="MFD1202237.1"/>
    </source>
</evidence>
<feature type="transmembrane region" description="Helical" evidence="1">
    <location>
        <begin position="66"/>
        <end position="91"/>
    </location>
</feature>
<dbReference type="EMBL" id="JBHTLY010000004">
    <property type="protein sequence ID" value="MFD1202237.1"/>
    <property type="molecule type" value="Genomic_DNA"/>
</dbReference>
<evidence type="ECO:0000256" key="2">
    <source>
        <dbReference type="SAM" id="SignalP"/>
    </source>
</evidence>
<evidence type="ECO:0008006" key="5">
    <source>
        <dbReference type="Google" id="ProtNLM"/>
    </source>
</evidence>
<keyword evidence="1" id="KW-0472">Membrane</keyword>
<reference evidence="4" key="1">
    <citation type="journal article" date="2019" name="Int. J. Syst. Evol. Microbiol.">
        <title>The Global Catalogue of Microorganisms (GCM) 10K type strain sequencing project: providing services to taxonomists for standard genome sequencing and annotation.</title>
        <authorList>
            <consortium name="The Broad Institute Genomics Platform"/>
            <consortium name="The Broad Institute Genome Sequencing Center for Infectious Disease"/>
            <person name="Wu L."/>
            <person name="Ma J."/>
        </authorList>
    </citation>
    <scope>NUCLEOTIDE SEQUENCE [LARGE SCALE GENOMIC DNA]</scope>
    <source>
        <strain evidence="4">CCUG 50213</strain>
    </source>
</reference>
<keyword evidence="2" id="KW-0732">Signal</keyword>
<evidence type="ECO:0000256" key="1">
    <source>
        <dbReference type="SAM" id="Phobius"/>
    </source>
</evidence>
<name>A0ABW3TP15_9MICO</name>
<dbReference type="RefSeq" id="WP_343961152.1">
    <property type="nucleotide sequence ID" value="NZ_BAAAKZ010000010.1"/>
</dbReference>
<keyword evidence="1" id="KW-0812">Transmembrane</keyword>
<protein>
    <recommendedName>
        <fullName evidence="5">Alkaline shock response membrane anchor protein AmaP</fullName>
    </recommendedName>
</protein>
<keyword evidence="1" id="KW-1133">Transmembrane helix</keyword>